<dbReference type="SMART" id="SM00257">
    <property type="entry name" value="LysM"/>
    <property type="match status" value="2"/>
</dbReference>
<dbReference type="Gene3D" id="3.30.60.10">
    <property type="entry name" value="Endochitinase-like"/>
    <property type="match status" value="1"/>
</dbReference>
<dbReference type="AlphaFoldDB" id="A0A5N6U8C6"/>
<keyword evidence="1" id="KW-0147">Chitin-binding</keyword>
<dbReference type="InterPro" id="IPR036779">
    <property type="entry name" value="LysM_dom_sf"/>
</dbReference>
<dbReference type="InterPro" id="IPR053214">
    <property type="entry name" value="LysM12-like"/>
</dbReference>
<accession>A0A5N6U8C6</accession>
<keyword evidence="5" id="KW-1185">Reference proteome</keyword>
<dbReference type="EMBL" id="ML742030">
    <property type="protein sequence ID" value="KAE8154361.1"/>
    <property type="molecule type" value="Genomic_DNA"/>
</dbReference>
<evidence type="ECO:0000313" key="5">
    <source>
        <dbReference type="Proteomes" id="UP000325780"/>
    </source>
</evidence>
<evidence type="ECO:0000313" key="4">
    <source>
        <dbReference type="EMBL" id="KAE8154361.1"/>
    </source>
</evidence>
<dbReference type="OrthoDB" id="73875at2759"/>
<dbReference type="InterPro" id="IPR036861">
    <property type="entry name" value="Endochitinase-like_sf"/>
</dbReference>
<dbReference type="PROSITE" id="PS51782">
    <property type="entry name" value="LYSM"/>
    <property type="match status" value="2"/>
</dbReference>
<dbReference type="Gene3D" id="3.10.350.10">
    <property type="entry name" value="LysM domain"/>
    <property type="match status" value="2"/>
</dbReference>
<name>A0A5N6U8C6_ASPAV</name>
<dbReference type="CDD" id="cd00118">
    <property type="entry name" value="LysM"/>
    <property type="match status" value="1"/>
</dbReference>
<evidence type="ECO:0000256" key="2">
    <source>
        <dbReference type="ARBA" id="ARBA00023026"/>
    </source>
</evidence>
<dbReference type="Pfam" id="PF01476">
    <property type="entry name" value="LysM"/>
    <property type="match status" value="2"/>
</dbReference>
<sequence length="315" mass="34398">MRRYNLTQCDSHCHQEAPMILCDITQDCLKAPSCLSVSHPRPHPLPSIEKPTKATLRQRYRVNMELHHLLYNAFLLCLLVPTNAEPLSSSSVQPSGTRSVSAGQGICKALQVEPGDGCWMLAQRCRISLEELTRFNPHPTFCSNLHPRQWICCSSGTLPVNPGDPGETPSPPTPVPDPNEVCNTYTIKTNDYCYAIALNFNITIDQIYNYNKKTWGWAGCNQLQTNQRICLSPGHPPMPAPVPNAVCGPQVPGTKEPPRGTDLSTLNQCPGKICCNVWGQCGTSRDFCVRNPADTGAPGTSQPGANGCISNCNTN</sequence>
<evidence type="ECO:0000259" key="3">
    <source>
        <dbReference type="PROSITE" id="PS51782"/>
    </source>
</evidence>
<feature type="domain" description="LysM" evidence="3">
    <location>
        <begin position="183"/>
        <end position="231"/>
    </location>
</feature>
<dbReference type="SUPFAM" id="SSF57016">
    <property type="entry name" value="Plant lectins/antimicrobial peptides"/>
    <property type="match status" value="1"/>
</dbReference>
<gene>
    <name evidence="4" type="ORF">BDV25DRAFT_147998</name>
</gene>
<evidence type="ECO:0000256" key="1">
    <source>
        <dbReference type="ARBA" id="ARBA00022669"/>
    </source>
</evidence>
<dbReference type="PANTHER" id="PTHR47700:SF2">
    <property type="entry name" value="CHITINASE"/>
    <property type="match status" value="1"/>
</dbReference>
<dbReference type="PANTHER" id="PTHR47700">
    <property type="entry name" value="V CHITINASE, PUTATIVE (AFU_ORTHOLOGUE AFUA_6G13720)-RELATED"/>
    <property type="match status" value="1"/>
</dbReference>
<dbReference type="Proteomes" id="UP000325780">
    <property type="component" value="Unassembled WGS sequence"/>
</dbReference>
<feature type="domain" description="LysM" evidence="3">
    <location>
        <begin position="108"/>
        <end position="153"/>
    </location>
</feature>
<dbReference type="InterPro" id="IPR018392">
    <property type="entry name" value="LysM"/>
</dbReference>
<keyword evidence="2" id="KW-0843">Virulence</keyword>
<protein>
    <recommendedName>
        <fullName evidence="3">LysM domain-containing protein</fullName>
    </recommendedName>
</protein>
<organism evidence="4 5">
    <name type="scientific">Aspergillus avenaceus</name>
    <dbReference type="NCBI Taxonomy" id="36643"/>
    <lineage>
        <taxon>Eukaryota</taxon>
        <taxon>Fungi</taxon>
        <taxon>Dikarya</taxon>
        <taxon>Ascomycota</taxon>
        <taxon>Pezizomycotina</taxon>
        <taxon>Eurotiomycetes</taxon>
        <taxon>Eurotiomycetidae</taxon>
        <taxon>Eurotiales</taxon>
        <taxon>Aspergillaceae</taxon>
        <taxon>Aspergillus</taxon>
        <taxon>Aspergillus subgen. Circumdati</taxon>
    </lineage>
</organism>
<proteinExistence type="predicted"/>
<dbReference type="GO" id="GO:0008061">
    <property type="term" value="F:chitin binding"/>
    <property type="evidence" value="ECO:0007669"/>
    <property type="project" value="UniProtKB-KW"/>
</dbReference>
<feature type="non-terminal residue" evidence="4">
    <location>
        <position position="1"/>
    </location>
</feature>
<reference evidence="4 5" key="1">
    <citation type="submission" date="2019-04" db="EMBL/GenBank/DDBJ databases">
        <title>Friends and foes A comparative genomics study of 23 Aspergillus species from section Flavi.</title>
        <authorList>
            <consortium name="DOE Joint Genome Institute"/>
            <person name="Kjaerbolling I."/>
            <person name="Vesth T."/>
            <person name="Frisvad J.C."/>
            <person name="Nybo J.L."/>
            <person name="Theobald S."/>
            <person name="Kildgaard S."/>
            <person name="Isbrandt T."/>
            <person name="Kuo A."/>
            <person name="Sato A."/>
            <person name="Lyhne E.K."/>
            <person name="Kogle M.E."/>
            <person name="Wiebenga A."/>
            <person name="Kun R.S."/>
            <person name="Lubbers R.J."/>
            <person name="Makela M.R."/>
            <person name="Barry K."/>
            <person name="Chovatia M."/>
            <person name="Clum A."/>
            <person name="Daum C."/>
            <person name="Haridas S."/>
            <person name="He G."/>
            <person name="LaButti K."/>
            <person name="Lipzen A."/>
            <person name="Mondo S."/>
            <person name="Riley R."/>
            <person name="Salamov A."/>
            <person name="Simmons B.A."/>
            <person name="Magnuson J.K."/>
            <person name="Henrissat B."/>
            <person name="Mortensen U.H."/>
            <person name="Larsen T.O."/>
            <person name="Devries R.P."/>
            <person name="Grigoriev I.V."/>
            <person name="Machida M."/>
            <person name="Baker S.E."/>
            <person name="Andersen M.R."/>
        </authorList>
    </citation>
    <scope>NUCLEOTIDE SEQUENCE [LARGE SCALE GENOMIC DNA]</scope>
    <source>
        <strain evidence="4 5">IBT 18842</strain>
    </source>
</reference>
<dbReference type="SUPFAM" id="SSF54106">
    <property type="entry name" value="LysM domain"/>
    <property type="match status" value="2"/>
</dbReference>